<dbReference type="InterPro" id="IPR006564">
    <property type="entry name" value="Znf_PMZ"/>
</dbReference>
<reference evidence="6 7" key="1">
    <citation type="submission" date="2019-05" db="EMBL/GenBank/DDBJ databases">
        <title>Mikania micrantha, genome provides insights into the molecular mechanism of rapid growth.</title>
        <authorList>
            <person name="Liu B."/>
        </authorList>
    </citation>
    <scope>NUCLEOTIDE SEQUENCE [LARGE SCALE GENOMIC DNA]</scope>
    <source>
        <strain evidence="6">NLD-2019</strain>
        <tissue evidence="6">Leaf</tissue>
    </source>
</reference>
<dbReference type="OrthoDB" id="1749079at2759"/>
<keyword evidence="7" id="KW-1185">Reference proteome</keyword>
<evidence type="ECO:0000313" key="7">
    <source>
        <dbReference type="Proteomes" id="UP000326396"/>
    </source>
</evidence>
<keyword evidence="2 4" id="KW-0863">Zinc-finger</keyword>
<sequence length="287" mass="33263">MFAIRNRWVPAYFREIQMCCLMKTTSRCESSNASFKMNSGSVQKEIIKGMMLCFITNYEKTPDGVETFTVHHADKRSNIINEFQVEIHLPKQVLSCTCMGFTRIGYLCRHVFCVFRYKKVEKIPDDFIIRRWTKNLLPSNLFSSDKLLAGDNSEMSLKMNELMDLVTQCMDLLIGDVEEFDSFFEQIKDMKQNLFEKLKIEASTRSRLSEIRDLVGDFDDSEVLFSALEGIRNKGSRGKKRRVVGPHETAAVKSKKTLRKCRTCQELVYHDTRNCPLNNEDCHSDQA</sequence>
<organism evidence="6 7">
    <name type="scientific">Mikania micrantha</name>
    <name type="common">bitter vine</name>
    <dbReference type="NCBI Taxonomy" id="192012"/>
    <lineage>
        <taxon>Eukaryota</taxon>
        <taxon>Viridiplantae</taxon>
        <taxon>Streptophyta</taxon>
        <taxon>Embryophyta</taxon>
        <taxon>Tracheophyta</taxon>
        <taxon>Spermatophyta</taxon>
        <taxon>Magnoliopsida</taxon>
        <taxon>eudicotyledons</taxon>
        <taxon>Gunneridae</taxon>
        <taxon>Pentapetalae</taxon>
        <taxon>asterids</taxon>
        <taxon>campanulids</taxon>
        <taxon>Asterales</taxon>
        <taxon>Asteraceae</taxon>
        <taxon>Asteroideae</taxon>
        <taxon>Heliantheae alliance</taxon>
        <taxon>Eupatorieae</taxon>
        <taxon>Mikania</taxon>
    </lineage>
</organism>
<name>A0A5N6LSC3_9ASTR</name>
<accession>A0A5N6LSC3</accession>
<dbReference type="EMBL" id="SZYD01000018">
    <property type="protein sequence ID" value="KAD2804488.1"/>
    <property type="molecule type" value="Genomic_DNA"/>
</dbReference>
<evidence type="ECO:0000256" key="3">
    <source>
        <dbReference type="ARBA" id="ARBA00022833"/>
    </source>
</evidence>
<dbReference type="InterPro" id="IPR007527">
    <property type="entry name" value="Znf_SWIM"/>
</dbReference>
<evidence type="ECO:0000256" key="2">
    <source>
        <dbReference type="ARBA" id="ARBA00022771"/>
    </source>
</evidence>
<dbReference type="AlphaFoldDB" id="A0A5N6LSC3"/>
<dbReference type="PANTHER" id="PTHR47718">
    <property type="entry name" value="OS01G0519700 PROTEIN"/>
    <property type="match status" value="1"/>
</dbReference>
<dbReference type="Proteomes" id="UP000326396">
    <property type="component" value="Linkage Group LG8"/>
</dbReference>
<evidence type="ECO:0000256" key="4">
    <source>
        <dbReference type="PROSITE-ProRule" id="PRU00325"/>
    </source>
</evidence>
<proteinExistence type="predicted"/>
<protein>
    <recommendedName>
        <fullName evidence="5">SWIM-type domain-containing protein</fullName>
    </recommendedName>
</protein>
<comment type="caution">
    <text evidence="6">The sequence shown here is derived from an EMBL/GenBank/DDBJ whole genome shotgun (WGS) entry which is preliminary data.</text>
</comment>
<gene>
    <name evidence="6" type="ORF">E3N88_37865</name>
</gene>
<dbReference type="PROSITE" id="PS50966">
    <property type="entry name" value="ZF_SWIM"/>
    <property type="match status" value="1"/>
</dbReference>
<evidence type="ECO:0000259" key="5">
    <source>
        <dbReference type="PROSITE" id="PS50966"/>
    </source>
</evidence>
<evidence type="ECO:0000313" key="6">
    <source>
        <dbReference type="EMBL" id="KAD2804488.1"/>
    </source>
</evidence>
<dbReference type="PANTHER" id="PTHR47718:SF12">
    <property type="entry name" value="PROTEIN FAR1-RELATED SEQUENCE"/>
    <property type="match status" value="1"/>
</dbReference>
<keyword evidence="1" id="KW-0479">Metal-binding</keyword>
<dbReference type="SMART" id="SM00575">
    <property type="entry name" value="ZnF_PMZ"/>
    <property type="match status" value="1"/>
</dbReference>
<keyword evidence="3" id="KW-0862">Zinc</keyword>
<evidence type="ECO:0000256" key="1">
    <source>
        <dbReference type="ARBA" id="ARBA00022723"/>
    </source>
</evidence>
<dbReference type="GO" id="GO:0008270">
    <property type="term" value="F:zinc ion binding"/>
    <property type="evidence" value="ECO:0007669"/>
    <property type="project" value="UniProtKB-KW"/>
</dbReference>
<feature type="domain" description="SWIM-type" evidence="5">
    <location>
        <begin position="83"/>
        <end position="119"/>
    </location>
</feature>